<dbReference type="InterPro" id="IPR036390">
    <property type="entry name" value="WH_DNA-bd_sf"/>
</dbReference>
<sequence length="144" mass="15523">MLCFAVYSAANATVQAHRAVLAPWDLTYTQYLVLVLLADAGAPMPMRDLGDRLSLDSGTLSPLVRRLERRGLLTRQRSADDERLVEVALTEPGRTAHAELTEAIGCLAPAYGVSSPEELESLVASLQRLATGMRTTAADARRAS</sequence>
<name>A0A1X9LQM9_9MICO</name>
<dbReference type="SUPFAM" id="SSF46785">
    <property type="entry name" value="Winged helix' DNA-binding domain"/>
    <property type="match status" value="1"/>
</dbReference>
<comment type="subcellular location">
    <subcellularLocation>
        <location evidence="1">Cytoplasm</location>
    </subcellularLocation>
</comment>
<dbReference type="EMBL" id="CP020715">
    <property type="protein sequence ID" value="ARJ07427.1"/>
    <property type="molecule type" value="Genomic_DNA"/>
</dbReference>
<dbReference type="KEGG" id="cphy:B5808_15290"/>
<dbReference type="SMART" id="SM00347">
    <property type="entry name" value="HTH_MARR"/>
    <property type="match status" value="1"/>
</dbReference>
<proteinExistence type="predicted"/>
<dbReference type="InterPro" id="IPR036388">
    <property type="entry name" value="WH-like_DNA-bd_sf"/>
</dbReference>
<evidence type="ECO:0000313" key="4">
    <source>
        <dbReference type="Proteomes" id="UP000192775"/>
    </source>
</evidence>
<dbReference type="InterPro" id="IPR000835">
    <property type="entry name" value="HTH_MarR-typ"/>
</dbReference>
<dbReference type="GO" id="GO:0003700">
    <property type="term" value="F:DNA-binding transcription factor activity"/>
    <property type="evidence" value="ECO:0007669"/>
    <property type="project" value="InterPro"/>
</dbReference>
<dbReference type="PROSITE" id="PS50995">
    <property type="entry name" value="HTH_MARR_2"/>
    <property type="match status" value="1"/>
</dbReference>
<dbReference type="InterPro" id="IPR039422">
    <property type="entry name" value="MarR/SlyA-like"/>
</dbReference>
<organism evidence="3 4">
    <name type="scientific">Cnuibacter physcomitrellae</name>
    <dbReference type="NCBI Taxonomy" id="1619308"/>
    <lineage>
        <taxon>Bacteria</taxon>
        <taxon>Bacillati</taxon>
        <taxon>Actinomycetota</taxon>
        <taxon>Actinomycetes</taxon>
        <taxon>Micrococcales</taxon>
        <taxon>Microbacteriaceae</taxon>
        <taxon>Cnuibacter</taxon>
    </lineage>
</organism>
<dbReference type="Gene3D" id="1.10.10.10">
    <property type="entry name" value="Winged helix-like DNA-binding domain superfamily/Winged helix DNA-binding domain"/>
    <property type="match status" value="1"/>
</dbReference>
<accession>A0A1X9LQM9</accession>
<dbReference type="GO" id="GO:0005737">
    <property type="term" value="C:cytoplasm"/>
    <property type="evidence" value="ECO:0007669"/>
    <property type="project" value="UniProtKB-SubCell"/>
</dbReference>
<evidence type="ECO:0000256" key="1">
    <source>
        <dbReference type="ARBA" id="ARBA00004496"/>
    </source>
</evidence>
<feature type="domain" description="HTH marR-type" evidence="2">
    <location>
        <begin position="1"/>
        <end position="131"/>
    </location>
</feature>
<evidence type="ECO:0000259" key="2">
    <source>
        <dbReference type="PROSITE" id="PS50995"/>
    </source>
</evidence>
<dbReference type="GO" id="GO:0006950">
    <property type="term" value="P:response to stress"/>
    <property type="evidence" value="ECO:0007669"/>
    <property type="project" value="TreeGrafter"/>
</dbReference>
<dbReference type="AlphaFoldDB" id="A0A1X9LQM9"/>
<dbReference type="PANTHER" id="PTHR33164">
    <property type="entry name" value="TRANSCRIPTIONAL REGULATOR, MARR FAMILY"/>
    <property type="match status" value="1"/>
</dbReference>
<dbReference type="Proteomes" id="UP000192775">
    <property type="component" value="Chromosome"/>
</dbReference>
<keyword evidence="4" id="KW-1185">Reference proteome</keyword>
<dbReference type="PRINTS" id="PR00598">
    <property type="entry name" value="HTHMARR"/>
</dbReference>
<gene>
    <name evidence="3" type="ORF">B5808_15290</name>
</gene>
<dbReference type="STRING" id="1619308.B5808_15290"/>
<dbReference type="Pfam" id="PF01047">
    <property type="entry name" value="MarR"/>
    <property type="match status" value="1"/>
</dbReference>
<dbReference type="PANTHER" id="PTHR33164:SF5">
    <property type="entry name" value="ORGANIC HYDROPEROXIDE RESISTANCE TRANSCRIPTIONAL REGULATOR"/>
    <property type="match status" value="1"/>
</dbReference>
<protein>
    <recommendedName>
        <fullName evidence="2">HTH marR-type domain-containing protein</fullName>
    </recommendedName>
</protein>
<evidence type="ECO:0000313" key="3">
    <source>
        <dbReference type="EMBL" id="ARJ07427.1"/>
    </source>
</evidence>
<reference evidence="3 4" key="1">
    <citation type="submission" date="2017-04" db="EMBL/GenBank/DDBJ databases">
        <authorList>
            <person name="Afonso C.L."/>
            <person name="Miller P.J."/>
            <person name="Scott M.A."/>
            <person name="Spackman E."/>
            <person name="Goraichik I."/>
            <person name="Dimitrov K.M."/>
            <person name="Suarez D.L."/>
            <person name="Swayne D.E."/>
        </authorList>
    </citation>
    <scope>NUCLEOTIDE SEQUENCE [LARGE SCALE GENOMIC DNA]</scope>
    <source>
        <strain evidence="4">XA(T)</strain>
    </source>
</reference>